<feature type="domain" description="KH type-2" evidence="9">
    <location>
        <begin position="231"/>
        <end position="308"/>
    </location>
</feature>
<feature type="region of interest" description="G3" evidence="7">
    <location>
        <begin position="90"/>
        <end position="93"/>
    </location>
</feature>
<evidence type="ECO:0000256" key="8">
    <source>
        <dbReference type="RuleBase" id="RU003761"/>
    </source>
</evidence>
<dbReference type="NCBIfam" id="NF000908">
    <property type="entry name" value="PRK00089.1"/>
    <property type="match status" value="1"/>
</dbReference>
<evidence type="ECO:0000256" key="1">
    <source>
        <dbReference type="ARBA" id="ARBA00007921"/>
    </source>
</evidence>
<dbReference type="CDD" id="cd04163">
    <property type="entry name" value="Era"/>
    <property type="match status" value="1"/>
</dbReference>
<evidence type="ECO:0000256" key="7">
    <source>
        <dbReference type="PROSITE-ProRule" id="PRU01050"/>
    </source>
</evidence>
<keyword evidence="5 7" id="KW-0342">GTP-binding</keyword>
<feature type="non-terminal residue" evidence="11">
    <location>
        <position position="316"/>
    </location>
</feature>
<dbReference type="PROSITE" id="PS51713">
    <property type="entry name" value="G_ERA"/>
    <property type="match status" value="1"/>
</dbReference>
<dbReference type="Pfam" id="PF07650">
    <property type="entry name" value="KH_2"/>
    <property type="match status" value="1"/>
</dbReference>
<dbReference type="AlphaFoldDB" id="A0A0G1JA63"/>
<dbReference type="Pfam" id="PF01926">
    <property type="entry name" value="MMR_HSR1"/>
    <property type="match status" value="1"/>
</dbReference>
<dbReference type="Gene3D" id="3.30.300.20">
    <property type="match status" value="1"/>
</dbReference>
<protein>
    <recommendedName>
        <fullName evidence="2">GTPase Era</fullName>
    </recommendedName>
</protein>
<dbReference type="CDD" id="cd22534">
    <property type="entry name" value="KH-II_Era"/>
    <property type="match status" value="1"/>
</dbReference>
<sequence>MVLCTRQMPRQPFNRAKATAWYIRHMTKKFDQPKKSGFAVLIGRSNVGKSTLLNALIGSKIAITTPKAQTTRKPVHGILSAPAGQIVFVDTPGIFKESRDALSKVLLRFVRNSLRDIDAVVYVVDPTRAIGSEEKYALSLLDNLKQPKILVINKMDLRNLPFLESMRALSPRFDKTIELSALNNTNLNLLKQTIFDFLPEGEPYYPIGQLSNMPNEEWIGELIREKLFLRLRQEVPYSVQVTVDEVTRRENGMVYIAARILTSDDRYQRMIIGSKGHGVKEIGQSARRELQAVMNAPVFLDLNVEIDSHWVERLAG</sequence>
<dbReference type="Proteomes" id="UP000034154">
    <property type="component" value="Unassembled WGS sequence"/>
</dbReference>
<feature type="region of interest" description="G4" evidence="7">
    <location>
        <begin position="153"/>
        <end position="156"/>
    </location>
</feature>
<evidence type="ECO:0000259" key="9">
    <source>
        <dbReference type="PROSITE" id="PS50823"/>
    </source>
</evidence>
<dbReference type="HAMAP" id="MF_00367">
    <property type="entry name" value="GTPase_Era"/>
    <property type="match status" value="1"/>
</dbReference>
<gene>
    <name evidence="11" type="ORF">UW63_C0074G0001</name>
</gene>
<evidence type="ECO:0000313" key="11">
    <source>
        <dbReference type="EMBL" id="KKT68561.1"/>
    </source>
</evidence>
<dbReference type="GO" id="GO:0043024">
    <property type="term" value="F:ribosomal small subunit binding"/>
    <property type="evidence" value="ECO:0007669"/>
    <property type="project" value="TreeGrafter"/>
</dbReference>
<reference evidence="11 12" key="1">
    <citation type="journal article" date="2015" name="Nature">
        <title>rRNA introns, odd ribosomes, and small enigmatic genomes across a large radiation of phyla.</title>
        <authorList>
            <person name="Brown C.T."/>
            <person name="Hug L.A."/>
            <person name="Thomas B.C."/>
            <person name="Sharon I."/>
            <person name="Castelle C.J."/>
            <person name="Singh A."/>
            <person name="Wilkins M.J."/>
            <person name="Williams K.H."/>
            <person name="Banfield J.F."/>
        </authorList>
    </citation>
    <scope>NUCLEOTIDE SEQUENCE [LARGE SCALE GENOMIC DNA]</scope>
</reference>
<comment type="caution">
    <text evidence="11">The sequence shown here is derived from an EMBL/GenBank/DDBJ whole genome shotgun (WGS) entry which is preliminary data.</text>
</comment>
<dbReference type="GO" id="GO:0005525">
    <property type="term" value="F:GTP binding"/>
    <property type="evidence" value="ECO:0007669"/>
    <property type="project" value="UniProtKB-UniRule"/>
</dbReference>
<dbReference type="InterPro" id="IPR006073">
    <property type="entry name" value="GTP-bd"/>
</dbReference>
<organism evidence="11 12">
    <name type="scientific">Candidatus Uhrbacteria bacterium GW2011_GWF2_44_350</name>
    <dbReference type="NCBI Taxonomy" id="1619000"/>
    <lineage>
        <taxon>Bacteria</taxon>
        <taxon>Candidatus Uhriibacteriota</taxon>
    </lineage>
</organism>
<dbReference type="InterPro" id="IPR004044">
    <property type="entry name" value="KH_dom_type_2"/>
</dbReference>
<proteinExistence type="inferred from homology"/>
<dbReference type="NCBIfam" id="TIGR00436">
    <property type="entry name" value="era"/>
    <property type="match status" value="1"/>
</dbReference>
<dbReference type="InterPro" id="IPR015946">
    <property type="entry name" value="KH_dom-like_a/b"/>
</dbReference>
<feature type="region of interest" description="G1" evidence="7">
    <location>
        <begin position="43"/>
        <end position="50"/>
    </location>
</feature>
<keyword evidence="4 6" id="KW-0694">RNA-binding</keyword>
<comment type="similarity">
    <text evidence="1 7 8">Belongs to the TRAFAC class TrmE-Era-EngA-EngB-Septin-like GTPase superfamily. Era GTPase family.</text>
</comment>
<dbReference type="NCBIfam" id="TIGR00231">
    <property type="entry name" value="small_GTP"/>
    <property type="match status" value="1"/>
</dbReference>
<dbReference type="GO" id="GO:0019843">
    <property type="term" value="F:rRNA binding"/>
    <property type="evidence" value="ECO:0007669"/>
    <property type="project" value="TreeGrafter"/>
</dbReference>
<dbReference type="GO" id="GO:0000028">
    <property type="term" value="P:ribosomal small subunit assembly"/>
    <property type="evidence" value="ECO:0007669"/>
    <property type="project" value="TreeGrafter"/>
</dbReference>
<dbReference type="SUPFAM" id="SSF54814">
    <property type="entry name" value="Prokaryotic type KH domain (KH-domain type II)"/>
    <property type="match status" value="1"/>
</dbReference>
<evidence type="ECO:0000256" key="4">
    <source>
        <dbReference type="ARBA" id="ARBA00022884"/>
    </source>
</evidence>
<dbReference type="PRINTS" id="PR00326">
    <property type="entry name" value="GTP1OBG"/>
</dbReference>
<feature type="region of interest" description="G2" evidence="7">
    <location>
        <begin position="69"/>
        <end position="73"/>
    </location>
</feature>
<evidence type="ECO:0000259" key="10">
    <source>
        <dbReference type="PROSITE" id="PS51713"/>
    </source>
</evidence>
<evidence type="ECO:0000256" key="2">
    <source>
        <dbReference type="ARBA" id="ARBA00020484"/>
    </source>
</evidence>
<dbReference type="InterPro" id="IPR009019">
    <property type="entry name" value="KH_sf_prok-type"/>
</dbReference>
<feature type="region of interest" description="G5" evidence="7">
    <location>
        <begin position="179"/>
        <end position="181"/>
    </location>
</feature>
<accession>A0A0G1JA63</accession>
<dbReference type="InterPro" id="IPR027417">
    <property type="entry name" value="P-loop_NTPase"/>
</dbReference>
<dbReference type="PANTHER" id="PTHR42698">
    <property type="entry name" value="GTPASE ERA"/>
    <property type="match status" value="1"/>
</dbReference>
<dbReference type="SUPFAM" id="SSF52540">
    <property type="entry name" value="P-loop containing nucleoside triphosphate hydrolases"/>
    <property type="match status" value="1"/>
</dbReference>
<dbReference type="InterPro" id="IPR030388">
    <property type="entry name" value="G_ERA_dom"/>
</dbReference>
<evidence type="ECO:0000256" key="6">
    <source>
        <dbReference type="PROSITE-ProRule" id="PRU00118"/>
    </source>
</evidence>
<name>A0A0G1JA63_9BACT</name>
<keyword evidence="3 7" id="KW-0547">Nucleotide-binding</keyword>
<dbReference type="PROSITE" id="PS50823">
    <property type="entry name" value="KH_TYPE_2"/>
    <property type="match status" value="1"/>
</dbReference>
<dbReference type="GO" id="GO:0005829">
    <property type="term" value="C:cytosol"/>
    <property type="evidence" value="ECO:0007669"/>
    <property type="project" value="TreeGrafter"/>
</dbReference>
<dbReference type="PANTHER" id="PTHR42698:SF1">
    <property type="entry name" value="GTPASE ERA, MITOCHONDRIAL"/>
    <property type="match status" value="1"/>
</dbReference>
<dbReference type="EMBL" id="LCJB01000074">
    <property type="protein sequence ID" value="KKT68561.1"/>
    <property type="molecule type" value="Genomic_DNA"/>
</dbReference>
<dbReference type="Gene3D" id="3.40.50.300">
    <property type="entry name" value="P-loop containing nucleotide triphosphate hydrolases"/>
    <property type="match status" value="1"/>
</dbReference>
<dbReference type="InterPro" id="IPR005662">
    <property type="entry name" value="GTPase_Era-like"/>
</dbReference>
<evidence type="ECO:0000256" key="5">
    <source>
        <dbReference type="ARBA" id="ARBA00023134"/>
    </source>
</evidence>
<feature type="domain" description="Era-type G" evidence="10">
    <location>
        <begin position="35"/>
        <end position="200"/>
    </location>
</feature>
<evidence type="ECO:0000313" key="12">
    <source>
        <dbReference type="Proteomes" id="UP000034154"/>
    </source>
</evidence>
<evidence type="ECO:0000256" key="3">
    <source>
        <dbReference type="ARBA" id="ARBA00022741"/>
    </source>
</evidence>
<dbReference type="InterPro" id="IPR005225">
    <property type="entry name" value="Small_GTP-bd"/>
</dbReference>